<feature type="compositionally biased region" description="Low complexity" evidence="1">
    <location>
        <begin position="89"/>
        <end position="105"/>
    </location>
</feature>
<dbReference type="AlphaFoldDB" id="A0A6C7ECD8"/>
<evidence type="ECO:0000313" key="4">
    <source>
        <dbReference type="Proteomes" id="UP000011863"/>
    </source>
</evidence>
<evidence type="ECO:0000313" key="3">
    <source>
        <dbReference type="EMBL" id="BAN03672.1"/>
    </source>
</evidence>
<feature type="chain" id="PRO_5039093926" description="Htaa domain-containing protein" evidence="2">
    <location>
        <begin position="20"/>
        <end position="262"/>
    </location>
</feature>
<feature type="compositionally biased region" description="Acidic residues" evidence="1">
    <location>
        <begin position="64"/>
        <end position="83"/>
    </location>
</feature>
<organism evidence="3 4">
    <name type="scientific">Ilumatobacter coccineus (strain NBRC 103263 / KCTC 29153 / YM16-304)</name>
    <dbReference type="NCBI Taxonomy" id="1313172"/>
    <lineage>
        <taxon>Bacteria</taxon>
        <taxon>Bacillati</taxon>
        <taxon>Actinomycetota</taxon>
        <taxon>Acidimicrobiia</taxon>
        <taxon>Acidimicrobiales</taxon>
        <taxon>Ilumatobacteraceae</taxon>
        <taxon>Ilumatobacter</taxon>
    </lineage>
</organism>
<keyword evidence="4" id="KW-1185">Reference proteome</keyword>
<proteinExistence type="predicted"/>
<dbReference type="EMBL" id="AP012057">
    <property type="protein sequence ID" value="BAN03672.1"/>
    <property type="molecule type" value="Genomic_DNA"/>
</dbReference>
<reference evidence="3 4" key="1">
    <citation type="journal article" date="2013" name="Int. J. Syst. Evol. Microbiol.">
        <title>Ilumatobacter nonamiense sp. nov. and Ilumatobacter coccineum sp. nov., isolated from seashore sand.</title>
        <authorList>
            <person name="Matsumoto A."/>
            <person name="Kasai H."/>
            <person name="Matsuo Y."/>
            <person name="Shizuri Y."/>
            <person name="Ichikawa N."/>
            <person name="Fujita N."/>
            <person name="Omura S."/>
            <person name="Takahashi Y."/>
        </authorList>
    </citation>
    <scope>NUCLEOTIDE SEQUENCE [LARGE SCALE GENOMIC DNA]</scope>
    <source>
        <strain evidence="4">NBRC 103263 / KCTC 29153 / YM16-304</strain>
    </source>
</reference>
<name>A0A6C7ECD8_ILUCY</name>
<dbReference type="KEGG" id="aym:YM304_33580"/>
<evidence type="ECO:0008006" key="5">
    <source>
        <dbReference type="Google" id="ProtNLM"/>
    </source>
</evidence>
<dbReference type="PROSITE" id="PS51257">
    <property type="entry name" value="PROKAR_LIPOPROTEIN"/>
    <property type="match status" value="1"/>
</dbReference>
<sequence>MNPRHRLAALASVAVLALAACGGSEDSASDEGAGEVLDEATTTVETTTTTTAPLTGGGGSADTAEPETTEPDASEPETTEAEEPPTTVPTPETTEAPAPDTTVPAEPDEACLEGAWVITTEQLNSYYSALAANSGGGLTLGADGVVNVTFLDGEYQYTADFGITVDVSGTGGTGDAVGTVNGSYEIVDDNVIAATTLSSDLTITVQVAGQTIDGSDMGNGLINSAPINNAEFFCGSGGEGPTVMFQSGPSTDQRHPVVLQAA</sequence>
<keyword evidence="2" id="KW-0732">Signal</keyword>
<dbReference type="RefSeq" id="WP_015442919.1">
    <property type="nucleotide sequence ID" value="NC_020520.1"/>
</dbReference>
<feature type="compositionally biased region" description="Low complexity" evidence="1">
    <location>
        <begin position="41"/>
        <end position="54"/>
    </location>
</feature>
<dbReference type="Proteomes" id="UP000011863">
    <property type="component" value="Chromosome"/>
</dbReference>
<accession>A0A6C7ECD8</accession>
<feature type="compositionally biased region" description="Acidic residues" evidence="1">
    <location>
        <begin position="27"/>
        <end position="38"/>
    </location>
</feature>
<feature type="region of interest" description="Disordered" evidence="1">
    <location>
        <begin position="24"/>
        <end position="106"/>
    </location>
</feature>
<protein>
    <recommendedName>
        <fullName evidence="5">Htaa domain-containing protein</fullName>
    </recommendedName>
</protein>
<feature type="signal peptide" evidence="2">
    <location>
        <begin position="1"/>
        <end position="19"/>
    </location>
</feature>
<evidence type="ECO:0000256" key="2">
    <source>
        <dbReference type="SAM" id="SignalP"/>
    </source>
</evidence>
<evidence type="ECO:0000256" key="1">
    <source>
        <dbReference type="SAM" id="MobiDB-lite"/>
    </source>
</evidence>
<gene>
    <name evidence="3" type="ORF">YM304_33580</name>
</gene>